<feature type="region of interest" description="Disordered" evidence="1">
    <location>
        <begin position="55"/>
        <end position="103"/>
    </location>
</feature>
<dbReference type="Pfam" id="PF23585">
    <property type="entry name" value="DUF7137"/>
    <property type="match status" value="1"/>
</dbReference>
<reference evidence="5" key="1">
    <citation type="submission" date="2023-08" db="EMBL/GenBank/DDBJ databases">
        <title>Black Yeasts Isolated from many extreme environments.</title>
        <authorList>
            <person name="Coleine C."/>
            <person name="Stajich J.E."/>
            <person name="Selbmann L."/>
        </authorList>
    </citation>
    <scope>NUCLEOTIDE SEQUENCE</scope>
    <source>
        <strain evidence="5">CCFEE 5810</strain>
    </source>
</reference>
<feature type="domain" description="DUF7137" evidence="4">
    <location>
        <begin position="112"/>
        <end position="245"/>
    </location>
</feature>
<proteinExistence type="predicted"/>
<keyword evidence="2" id="KW-0472">Membrane</keyword>
<organism evidence="5 6">
    <name type="scientific">Elasticomyces elasticus</name>
    <dbReference type="NCBI Taxonomy" id="574655"/>
    <lineage>
        <taxon>Eukaryota</taxon>
        <taxon>Fungi</taxon>
        <taxon>Dikarya</taxon>
        <taxon>Ascomycota</taxon>
        <taxon>Pezizomycotina</taxon>
        <taxon>Dothideomycetes</taxon>
        <taxon>Dothideomycetidae</taxon>
        <taxon>Mycosphaerellales</taxon>
        <taxon>Teratosphaeriaceae</taxon>
        <taxon>Elasticomyces</taxon>
    </lineage>
</organism>
<dbReference type="AlphaFoldDB" id="A0AAN7VTM8"/>
<evidence type="ECO:0000256" key="2">
    <source>
        <dbReference type="SAM" id="Phobius"/>
    </source>
</evidence>
<dbReference type="PANTHER" id="PTHR42028">
    <property type="entry name" value="CHROMOSOME 1, WHOLE GENOME SHOTGUN SEQUENCE"/>
    <property type="match status" value="1"/>
</dbReference>
<dbReference type="Proteomes" id="UP001310594">
    <property type="component" value="Unassembled WGS sequence"/>
</dbReference>
<feature type="signal peptide" evidence="3">
    <location>
        <begin position="1"/>
        <end position="19"/>
    </location>
</feature>
<feature type="chain" id="PRO_5042971744" evidence="3">
    <location>
        <begin position="20"/>
        <end position="283"/>
    </location>
</feature>
<feature type="compositionally biased region" description="Low complexity" evidence="1">
    <location>
        <begin position="70"/>
        <end position="80"/>
    </location>
</feature>
<sequence>MRTTSVISSVCLFAAATSAWQGFEPEMRDLAQLVPRQDDSTTAFDLSYSGVQGDTATTVSTKESSDAKETGTGSATRTGSQTGGTTGKATTGGTNKASSTARQTTKTFDARLPAGGVQLITPLPQATSYYKIMDKATFAWNYTSLSITPSAVDVYAYCSSNSYTYTIATNATIPQGPQTVIWDTGDYQSSAATQLLTGTYTLIIHDAGKDVSAAPMAGYLAAFNQYTFGMYVPAKPTPLNEFVCAACSGAMSSMERKTMGFMVGMAALTVLSFGWFAGVAGLL</sequence>
<evidence type="ECO:0000256" key="3">
    <source>
        <dbReference type="SAM" id="SignalP"/>
    </source>
</evidence>
<accession>A0AAN7VTM8</accession>
<keyword evidence="2" id="KW-0812">Transmembrane</keyword>
<name>A0AAN7VTM8_9PEZI</name>
<gene>
    <name evidence="5" type="primary">ISA2_1</name>
    <name evidence="5" type="ORF">LTR97_010874</name>
</gene>
<dbReference type="InterPro" id="IPR055561">
    <property type="entry name" value="DUF7137"/>
</dbReference>
<comment type="caution">
    <text evidence="5">The sequence shown here is derived from an EMBL/GenBank/DDBJ whole genome shotgun (WGS) entry which is preliminary data.</text>
</comment>
<dbReference type="PANTHER" id="PTHR42028:SF1">
    <property type="entry name" value="YALI0E30657P"/>
    <property type="match status" value="1"/>
</dbReference>
<evidence type="ECO:0000313" key="6">
    <source>
        <dbReference type="Proteomes" id="UP001310594"/>
    </source>
</evidence>
<keyword evidence="2" id="KW-1133">Transmembrane helix</keyword>
<feature type="transmembrane region" description="Helical" evidence="2">
    <location>
        <begin position="259"/>
        <end position="282"/>
    </location>
</feature>
<evidence type="ECO:0000256" key="1">
    <source>
        <dbReference type="SAM" id="MobiDB-lite"/>
    </source>
</evidence>
<evidence type="ECO:0000259" key="4">
    <source>
        <dbReference type="Pfam" id="PF23585"/>
    </source>
</evidence>
<dbReference type="EMBL" id="JAVRQU010000019">
    <property type="protein sequence ID" value="KAK5692563.1"/>
    <property type="molecule type" value="Genomic_DNA"/>
</dbReference>
<evidence type="ECO:0000313" key="5">
    <source>
        <dbReference type="EMBL" id="KAK5692563.1"/>
    </source>
</evidence>
<protein>
    <submittedName>
        <fullName evidence="5">[4Fe-4S] proteins maturation</fullName>
    </submittedName>
</protein>
<keyword evidence="3" id="KW-0732">Signal</keyword>